<protein>
    <submittedName>
        <fullName evidence="7">Zinc-binding dehydrogenase</fullName>
    </submittedName>
</protein>
<dbReference type="Pfam" id="PF08240">
    <property type="entry name" value="ADH_N"/>
    <property type="match status" value="1"/>
</dbReference>
<evidence type="ECO:0000256" key="2">
    <source>
        <dbReference type="ARBA" id="ARBA00022833"/>
    </source>
</evidence>
<dbReference type="Gene3D" id="3.40.50.720">
    <property type="entry name" value="NAD(P)-binding Rossmann-like Domain"/>
    <property type="match status" value="1"/>
</dbReference>
<evidence type="ECO:0000313" key="7">
    <source>
        <dbReference type="EMBL" id="MFK9090762.1"/>
    </source>
</evidence>
<dbReference type="EMBL" id="JBJHQH010000003">
    <property type="protein sequence ID" value="MFK9090762.1"/>
    <property type="molecule type" value="Genomic_DNA"/>
</dbReference>
<feature type="domain" description="Alcohol dehydrogenase-like N-terminal" evidence="6">
    <location>
        <begin position="30"/>
        <end position="147"/>
    </location>
</feature>
<dbReference type="Proteomes" id="UP001623041">
    <property type="component" value="Unassembled WGS sequence"/>
</dbReference>
<comment type="similarity">
    <text evidence="4">Belongs to the zinc-containing alcohol dehydrogenase family.</text>
</comment>
<evidence type="ECO:0000256" key="3">
    <source>
        <dbReference type="ARBA" id="ARBA00023002"/>
    </source>
</evidence>
<comment type="cofactor">
    <cofactor evidence="4">
        <name>Zn(2+)</name>
        <dbReference type="ChEBI" id="CHEBI:29105"/>
    </cofactor>
</comment>
<keyword evidence="8" id="KW-1185">Reference proteome</keyword>
<reference evidence="7 8" key="1">
    <citation type="submission" date="2024-11" db="EMBL/GenBank/DDBJ databases">
        <authorList>
            <person name="Lucas J.A."/>
        </authorList>
    </citation>
    <scope>NUCLEOTIDE SEQUENCE [LARGE SCALE GENOMIC DNA]</scope>
    <source>
        <strain evidence="7 8">Z 5.4</strain>
    </source>
</reference>
<dbReference type="RefSeq" id="WP_406579456.1">
    <property type="nucleotide sequence ID" value="NZ_JBJHQH010000003.1"/>
</dbReference>
<feature type="domain" description="Alcohol dehydrogenase-like C-terminal" evidence="5">
    <location>
        <begin position="190"/>
        <end position="309"/>
    </location>
</feature>
<dbReference type="SUPFAM" id="SSF50129">
    <property type="entry name" value="GroES-like"/>
    <property type="match status" value="1"/>
</dbReference>
<proteinExistence type="inferred from homology"/>
<dbReference type="Pfam" id="PF00107">
    <property type="entry name" value="ADH_zinc_N"/>
    <property type="match status" value="1"/>
</dbReference>
<keyword evidence="3" id="KW-0560">Oxidoreductase</keyword>
<accession>A0ABW8RDL9</accession>
<dbReference type="PROSITE" id="PS00059">
    <property type="entry name" value="ADH_ZINC"/>
    <property type="match status" value="1"/>
</dbReference>
<evidence type="ECO:0000259" key="5">
    <source>
        <dbReference type="Pfam" id="PF00107"/>
    </source>
</evidence>
<organism evidence="7 8">
    <name type="scientific">Bacillus salipaludis</name>
    <dbReference type="NCBI Taxonomy" id="2547811"/>
    <lineage>
        <taxon>Bacteria</taxon>
        <taxon>Bacillati</taxon>
        <taxon>Bacillota</taxon>
        <taxon>Bacilli</taxon>
        <taxon>Bacillales</taxon>
        <taxon>Bacillaceae</taxon>
        <taxon>Bacillus</taxon>
    </lineage>
</organism>
<dbReference type="PANTHER" id="PTHR43401:SF2">
    <property type="entry name" value="L-THREONINE 3-DEHYDROGENASE"/>
    <property type="match status" value="1"/>
</dbReference>
<dbReference type="InterPro" id="IPR013154">
    <property type="entry name" value="ADH-like_N"/>
</dbReference>
<dbReference type="InterPro" id="IPR013149">
    <property type="entry name" value="ADH-like_C"/>
</dbReference>
<dbReference type="InterPro" id="IPR036291">
    <property type="entry name" value="NAD(P)-bd_dom_sf"/>
</dbReference>
<comment type="caution">
    <text evidence="7">The sequence shown here is derived from an EMBL/GenBank/DDBJ whole genome shotgun (WGS) entry which is preliminary data.</text>
</comment>
<dbReference type="InterPro" id="IPR050129">
    <property type="entry name" value="Zn_alcohol_dh"/>
</dbReference>
<sequence>MTRPTYAKAAVLTGKEQIEMMEFPIPTIGENDGLLHVESCGVCGLDSEGYMHGGNAVFKLPCIIGHEIVGYIDEIGAEAEKRWNVQKGDRVIVEEYIPCGHCDPCLTGNYHLCFDLRYGAMSIYNEKTALWGGFAEYMYLHPHSIIHKVSEEVPADLLTLFIPISNGVHWVQQVGNTTVGDTVVIQGPGPMGLGAVIGAKEAGAGTIIVTGLSKDAHRLEIAKEFGATHVLYADKHDLEKEVSRITNGKMANTVINAATTPIQFKVCLDLAGYHGTIVHSGTDHFLTDEVMSSKITWKLLTIKGVLGRPKKAVGVALKIIESGRYPLEKMITHEFDVSETLKAVNTHAKGLDGCIHVAVLNKETNKEGVKTWEKTIESV</sequence>
<evidence type="ECO:0000259" key="6">
    <source>
        <dbReference type="Pfam" id="PF08240"/>
    </source>
</evidence>
<dbReference type="Gene3D" id="3.90.180.10">
    <property type="entry name" value="Medium-chain alcohol dehydrogenases, catalytic domain"/>
    <property type="match status" value="1"/>
</dbReference>
<dbReference type="SUPFAM" id="SSF51735">
    <property type="entry name" value="NAD(P)-binding Rossmann-fold domains"/>
    <property type="match status" value="1"/>
</dbReference>
<evidence type="ECO:0000256" key="4">
    <source>
        <dbReference type="RuleBase" id="RU361277"/>
    </source>
</evidence>
<dbReference type="InterPro" id="IPR011032">
    <property type="entry name" value="GroES-like_sf"/>
</dbReference>
<keyword evidence="2 4" id="KW-0862">Zinc</keyword>
<gene>
    <name evidence="7" type="ORF">ACJEBI_04615</name>
</gene>
<dbReference type="PANTHER" id="PTHR43401">
    <property type="entry name" value="L-THREONINE 3-DEHYDROGENASE"/>
    <property type="match status" value="1"/>
</dbReference>
<dbReference type="InterPro" id="IPR002328">
    <property type="entry name" value="ADH_Zn_CS"/>
</dbReference>
<name>A0ABW8RDL9_9BACI</name>
<evidence type="ECO:0000256" key="1">
    <source>
        <dbReference type="ARBA" id="ARBA00022723"/>
    </source>
</evidence>
<keyword evidence="1 4" id="KW-0479">Metal-binding</keyword>
<evidence type="ECO:0000313" key="8">
    <source>
        <dbReference type="Proteomes" id="UP001623041"/>
    </source>
</evidence>